<sequence length="482" mass="53568">MKLRYLLAALSVAFAFGMNALTLPRIIGDNMMLQQKSNVLLWGWAKPGSKVKVVTDWNGKSYSVQAAGSGRWDIRVATPEASYETTSFTIEGDGKKIKVRNVLVGEVWFASGQSNMEMPMQGFIGSPVDGSNEAIAASGKLKHALRFSTTPRQLSAVPLDSVGGPWVECTPENAAEFSAIGFYFARRLNEMLDVPVGIINCSYGGTRVEGWMPGEILKQYPEIDLTLAAKPGVMEAFQPMSMYNGMLYPLAGYTVRGFLWNQGESNVGMHDTYHKRLAQMVEHWRKLWDDNSLPFYAVEIPPFCYGDGLDGVSAALLRESQQKSIKLIPNSGMVSSIDLYTPGLWCQIHPSVKQPAADRLAYMAAGRTYGIQGIQYQSPSYKSMEKIDNGAAVMVRFNDAVEGMNPYQGMKGFEVAGEDRKFYPANAEQIFGPYPVVEGVKLSCPEVKNIVAIRYRFKNWPEVGNVYNLRQLPLMPFRTDNW</sequence>
<gene>
    <name evidence="1" type="ORF">E5990_00765</name>
</gene>
<dbReference type="Proteomes" id="UP000305401">
    <property type="component" value="Unassembled WGS sequence"/>
</dbReference>
<dbReference type="EMBL" id="SSTG01000004">
    <property type="protein sequence ID" value="THG55125.1"/>
    <property type="molecule type" value="Genomic_DNA"/>
</dbReference>
<comment type="caution">
    <text evidence="1">The sequence shown here is derived from an EMBL/GenBank/DDBJ whole genome shotgun (WGS) entry which is preliminary data.</text>
</comment>
<organism evidence="1 2">
    <name type="scientific">Muribaculum caecicola</name>
    <dbReference type="NCBI Taxonomy" id="3038144"/>
    <lineage>
        <taxon>Bacteria</taxon>
        <taxon>Pseudomonadati</taxon>
        <taxon>Bacteroidota</taxon>
        <taxon>Bacteroidia</taxon>
        <taxon>Bacteroidales</taxon>
        <taxon>Muribaculaceae</taxon>
        <taxon>Muribaculum</taxon>
    </lineage>
</organism>
<reference evidence="1" key="1">
    <citation type="submission" date="2019-04" db="EMBL/GenBank/DDBJ databases">
        <title>Microbes associate with the intestines of laboratory mice.</title>
        <authorList>
            <person name="Navarre W."/>
            <person name="Wong E."/>
            <person name="Huang K.C."/>
            <person name="Tropini C."/>
            <person name="Ng K."/>
            <person name="Yu B."/>
        </authorList>
    </citation>
    <scope>NUCLEOTIDE SEQUENCE</scope>
    <source>
        <strain evidence="1">NM86_A22</strain>
    </source>
</reference>
<proteinExistence type="predicted"/>
<evidence type="ECO:0000313" key="1">
    <source>
        <dbReference type="EMBL" id="THG55125.1"/>
    </source>
</evidence>
<protein>
    <submittedName>
        <fullName evidence="1">Sialate O-acetylesterase</fullName>
    </submittedName>
</protein>
<keyword evidence="2" id="KW-1185">Reference proteome</keyword>
<evidence type="ECO:0000313" key="2">
    <source>
        <dbReference type="Proteomes" id="UP000305401"/>
    </source>
</evidence>
<name>A0AC61S8S8_9BACT</name>
<accession>A0AC61S8S8</accession>